<feature type="coiled-coil region" evidence="1">
    <location>
        <begin position="772"/>
        <end position="799"/>
    </location>
</feature>
<gene>
    <name evidence="3" type="ORF">BGW38_009710</name>
</gene>
<accession>A0A9P6G236</accession>
<evidence type="ECO:0000256" key="2">
    <source>
        <dbReference type="SAM" id="MobiDB-lite"/>
    </source>
</evidence>
<organism evidence="3 4">
    <name type="scientific">Lunasporangiospora selenospora</name>
    <dbReference type="NCBI Taxonomy" id="979761"/>
    <lineage>
        <taxon>Eukaryota</taxon>
        <taxon>Fungi</taxon>
        <taxon>Fungi incertae sedis</taxon>
        <taxon>Mucoromycota</taxon>
        <taxon>Mortierellomycotina</taxon>
        <taxon>Mortierellomycetes</taxon>
        <taxon>Mortierellales</taxon>
        <taxon>Mortierellaceae</taxon>
        <taxon>Lunasporangiospora</taxon>
    </lineage>
</organism>
<feature type="region of interest" description="Disordered" evidence="2">
    <location>
        <begin position="438"/>
        <end position="691"/>
    </location>
</feature>
<sequence>MAWGLFCRPRSKKRCAVYAAAAFMFWMYTPGLSSPKFSPIEYFSRPAAFSQMLDHFDKPLCPSFRSYDRQKLLLLDPNECTPLLSEHPDFSVDICFSPYVCNEGLVRVRRRDRALCKEANLMYPIMNNATHEASHRQLSGPDSFYVVFNGAEKLAPPDWYHAGQCLYVFPFHISNPGKLTLDITHLYDNFGAVLEERNGWPILRRRKVLSSVPIEICKGCSSRTAPPRFPLTLSSEDTLDGSEEDTREGSSGSMRLRHRLGFVSTKSDAALNIPPTEDLPLCSRQLPIQGAWLPAHPSDKGSWRRANYTWTPLGCRLEKPLDLQCILKKSGSKILFQGDTQLRVALEHLLRRLNGTETLQTSTSPSSDRFEEKFGSTTFKYVHDPLFRQLTEKPDILVANMGHWATGTKFLDHLWSTAKYNNKLEEIVQSIRQRARDLQDLEDEDEDEDDRYRDGEYGAVSDDDDSDEDDEGAEGDKDAEDVDDEWEKEQEAQRQRDDRDKEGFNKNVYWDDEAEEKEEERSNRRPPPSYPGLNDESGMRRGGSNRRAGRGRLQEGIVRQAKNIGTHESMKEGGAEPILRQKINGHGGSKKGSSGVNKFQSTKGSKPTSSRSGRTPQSSEPSAASRYMGLINDDDDDAESTTNSKKQDQYNDRGQKIPNPQRQRSSDSDRSNSNQRESLQRRSLSRADEEKRRKGLAVKGIKLAWVGMLAYPETQPADAFMSHDWRTIYRLRYWNQIAEEVMLLNNVRFMDFFSMTLSMLDTSPDRSHYFGTDAAEAMLEELQFKLELCNEEVEIEEES</sequence>
<evidence type="ECO:0000256" key="1">
    <source>
        <dbReference type="SAM" id="Coils"/>
    </source>
</evidence>
<name>A0A9P6G236_9FUNG</name>
<dbReference type="OrthoDB" id="3176531at2759"/>
<feature type="region of interest" description="Disordered" evidence="2">
    <location>
        <begin position="228"/>
        <end position="253"/>
    </location>
</feature>
<keyword evidence="1" id="KW-0175">Coiled coil</keyword>
<proteinExistence type="predicted"/>
<protein>
    <submittedName>
        <fullName evidence="3">Uncharacterized protein</fullName>
    </submittedName>
</protein>
<dbReference type="Proteomes" id="UP000780801">
    <property type="component" value="Unassembled WGS sequence"/>
</dbReference>
<feature type="compositionally biased region" description="Acidic residues" evidence="2">
    <location>
        <begin position="237"/>
        <end position="246"/>
    </location>
</feature>
<reference evidence="3" key="1">
    <citation type="journal article" date="2020" name="Fungal Divers.">
        <title>Resolving the Mortierellaceae phylogeny through synthesis of multi-gene phylogenetics and phylogenomics.</title>
        <authorList>
            <person name="Vandepol N."/>
            <person name="Liber J."/>
            <person name="Desiro A."/>
            <person name="Na H."/>
            <person name="Kennedy M."/>
            <person name="Barry K."/>
            <person name="Grigoriev I.V."/>
            <person name="Miller A.N."/>
            <person name="O'Donnell K."/>
            <person name="Stajich J.E."/>
            <person name="Bonito G."/>
        </authorList>
    </citation>
    <scope>NUCLEOTIDE SEQUENCE</scope>
    <source>
        <strain evidence="3">KOD1015</strain>
    </source>
</reference>
<comment type="caution">
    <text evidence="3">The sequence shown here is derived from an EMBL/GenBank/DDBJ whole genome shotgun (WGS) entry which is preliminary data.</text>
</comment>
<evidence type="ECO:0000313" key="3">
    <source>
        <dbReference type="EMBL" id="KAF9586098.1"/>
    </source>
</evidence>
<feature type="compositionally biased region" description="Basic and acidic residues" evidence="2">
    <location>
        <begin position="645"/>
        <end position="655"/>
    </location>
</feature>
<dbReference type="AlphaFoldDB" id="A0A9P6G236"/>
<dbReference type="EMBL" id="JAABOA010000073">
    <property type="protein sequence ID" value="KAF9586098.1"/>
    <property type="molecule type" value="Genomic_DNA"/>
</dbReference>
<feature type="compositionally biased region" description="Polar residues" evidence="2">
    <location>
        <begin position="596"/>
        <end position="622"/>
    </location>
</feature>
<feature type="compositionally biased region" description="Acidic residues" evidence="2">
    <location>
        <begin position="440"/>
        <end position="449"/>
    </location>
</feature>
<evidence type="ECO:0000313" key="4">
    <source>
        <dbReference type="Proteomes" id="UP000780801"/>
    </source>
</evidence>
<feature type="compositionally biased region" description="Basic and acidic residues" evidence="2">
    <location>
        <begin position="489"/>
        <end position="504"/>
    </location>
</feature>
<keyword evidence="4" id="KW-1185">Reference proteome</keyword>
<feature type="compositionally biased region" description="Acidic residues" evidence="2">
    <location>
        <begin position="461"/>
        <end position="488"/>
    </location>
</feature>